<evidence type="ECO:0000313" key="3">
    <source>
        <dbReference type="Proteomes" id="UP000011519"/>
    </source>
</evidence>
<keyword evidence="1" id="KW-0812">Transmembrane</keyword>
<evidence type="ECO:0000256" key="1">
    <source>
        <dbReference type="SAM" id="Phobius"/>
    </source>
</evidence>
<dbReference type="STRING" id="1227493.C483_11773"/>
<keyword evidence="1" id="KW-0472">Membrane</keyword>
<keyword evidence="1" id="KW-1133">Transmembrane helix</keyword>
<dbReference type="Proteomes" id="UP000011519">
    <property type="component" value="Unassembled WGS sequence"/>
</dbReference>
<gene>
    <name evidence="2" type="ORF">C483_11773</name>
</gene>
<dbReference type="AlphaFoldDB" id="L9ZUM2"/>
<accession>L9ZUM2</accession>
<name>L9ZUM2_9EURY</name>
<organism evidence="2 3">
    <name type="scientific">Natrialba hulunbeirensis JCM 10989</name>
    <dbReference type="NCBI Taxonomy" id="1227493"/>
    <lineage>
        <taxon>Archaea</taxon>
        <taxon>Methanobacteriati</taxon>
        <taxon>Methanobacteriota</taxon>
        <taxon>Stenosarchaea group</taxon>
        <taxon>Halobacteria</taxon>
        <taxon>Halobacteriales</taxon>
        <taxon>Natrialbaceae</taxon>
        <taxon>Natrialba</taxon>
    </lineage>
</organism>
<sequence length="65" mass="7240">MSDNPILLRLNLIIALLSGLLVLELISILEKQGRVPRPTEVGGEARHSANLSTVFHTFTRPQYDD</sequence>
<comment type="caution">
    <text evidence="2">The sequence shown here is derived from an EMBL/GenBank/DDBJ whole genome shotgun (WGS) entry which is preliminary data.</text>
</comment>
<reference evidence="2 3" key="1">
    <citation type="journal article" date="2014" name="PLoS Genet.">
        <title>Phylogenetically driven sequencing of extremely halophilic archaea reveals strategies for static and dynamic osmo-response.</title>
        <authorList>
            <person name="Becker E.A."/>
            <person name="Seitzer P.M."/>
            <person name="Tritt A."/>
            <person name="Larsen D."/>
            <person name="Krusor M."/>
            <person name="Yao A.I."/>
            <person name="Wu D."/>
            <person name="Madern D."/>
            <person name="Eisen J.A."/>
            <person name="Darling A.E."/>
            <person name="Facciotti M.T."/>
        </authorList>
    </citation>
    <scope>NUCLEOTIDE SEQUENCE [LARGE SCALE GENOMIC DNA]</scope>
    <source>
        <strain evidence="2 3">JCM 10989</strain>
    </source>
</reference>
<dbReference type="EMBL" id="AOIM01000035">
    <property type="protein sequence ID" value="ELY90185.1"/>
    <property type="molecule type" value="Genomic_DNA"/>
</dbReference>
<protein>
    <submittedName>
        <fullName evidence="2">Uncharacterized protein</fullName>
    </submittedName>
</protein>
<feature type="transmembrane region" description="Helical" evidence="1">
    <location>
        <begin position="6"/>
        <end position="29"/>
    </location>
</feature>
<keyword evidence="3" id="KW-1185">Reference proteome</keyword>
<evidence type="ECO:0000313" key="2">
    <source>
        <dbReference type="EMBL" id="ELY90185.1"/>
    </source>
</evidence>
<proteinExistence type="predicted"/>